<reference evidence="7 8" key="1">
    <citation type="submission" date="2020-10" db="EMBL/GenBank/DDBJ databases">
        <title>Draft genome of Ramlibacter aquaticus LMG 30558.</title>
        <authorList>
            <person name="Props R."/>
        </authorList>
    </citation>
    <scope>NUCLEOTIDE SEQUENCE [LARGE SCALE GENOMIC DNA]</scope>
    <source>
        <strain evidence="7 8">LMG 30558</strain>
    </source>
</reference>
<comment type="similarity">
    <text evidence="2 6">Belongs to the SURF1 family.</text>
</comment>
<keyword evidence="8" id="KW-1185">Reference proteome</keyword>
<evidence type="ECO:0000313" key="8">
    <source>
        <dbReference type="Proteomes" id="UP000715965"/>
    </source>
</evidence>
<keyword evidence="4 6" id="KW-1133">Transmembrane helix</keyword>
<gene>
    <name evidence="7" type="ORF">IM725_11060</name>
</gene>
<sequence length="257" mass="27887">MEPDDDRSGSSRSMALRVLLVGLGLLACAGLFSLGVWQVHRLAWKEALIARVDARLREAPAPLPETARWPALTRDADEYRRIAVQGRYDFSHQVLVRASTALGAGWWVLTPLQAPQGAWVLVNRGFVPPEMKGQVPQGAPEAAVTGLLRFTEPGGGFLQANVPAQGRWYSRDVAAIAAAQGLQGPVAPFFLDAQALTAADRSAWPRPGLTVIQFPNNHLVYALTWFALGAGLAGAIGWLLWDGWRRRRPAGASQRVD</sequence>
<evidence type="ECO:0000256" key="1">
    <source>
        <dbReference type="ARBA" id="ARBA00004370"/>
    </source>
</evidence>
<protein>
    <recommendedName>
        <fullName evidence="6">SURF1-like protein</fullName>
    </recommendedName>
</protein>
<proteinExistence type="inferred from homology"/>
<evidence type="ECO:0000256" key="5">
    <source>
        <dbReference type="ARBA" id="ARBA00023136"/>
    </source>
</evidence>
<organism evidence="7 8">
    <name type="scientific">Ramlibacter aquaticus</name>
    <dbReference type="NCBI Taxonomy" id="2780094"/>
    <lineage>
        <taxon>Bacteria</taxon>
        <taxon>Pseudomonadati</taxon>
        <taxon>Pseudomonadota</taxon>
        <taxon>Betaproteobacteria</taxon>
        <taxon>Burkholderiales</taxon>
        <taxon>Comamonadaceae</taxon>
        <taxon>Ramlibacter</taxon>
    </lineage>
</organism>
<dbReference type="InterPro" id="IPR045214">
    <property type="entry name" value="Surf1/Surf4"/>
</dbReference>
<dbReference type="PROSITE" id="PS51257">
    <property type="entry name" value="PROKAR_LIPOPROTEIN"/>
    <property type="match status" value="1"/>
</dbReference>
<keyword evidence="5 6" id="KW-0472">Membrane</keyword>
<dbReference type="Proteomes" id="UP000715965">
    <property type="component" value="Unassembled WGS sequence"/>
</dbReference>
<evidence type="ECO:0000256" key="4">
    <source>
        <dbReference type="ARBA" id="ARBA00022989"/>
    </source>
</evidence>
<name>A0ABR9SFI1_9BURK</name>
<dbReference type="EMBL" id="JADDOJ010000039">
    <property type="protein sequence ID" value="MBE7941108.1"/>
    <property type="molecule type" value="Genomic_DNA"/>
</dbReference>
<comment type="subcellular location">
    <subcellularLocation>
        <location evidence="6">Cell membrane</location>
        <topology evidence="6">Multi-pass membrane protein</topology>
    </subcellularLocation>
    <subcellularLocation>
        <location evidence="1">Membrane</location>
    </subcellularLocation>
</comment>
<comment type="caution">
    <text evidence="7">The sequence shown here is derived from an EMBL/GenBank/DDBJ whole genome shotgun (WGS) entry which is preliminary data.</text>
</comment>
<evidence type="ECO:0000256" key="2">
    <source>
        <dbReference type="ARBA" id="ARBA00007165"/>
    </source>
</evidence>
<keyword evidence="6" id="KW-1003">Cell membrane</keyword>
<accession>A0ABR9SFI1</accession>
<dbReference type="Pfam" id="PF02104">
    <property type="entry name" value="SURF1"/>
    <property type="match status" value="1"/>
</dbReference>
<dbReference type="InterPro" id="IPR002994">
    <property type="entry name" value="Surf1/Shy1"/>
</dbReference>
<evidence type="ECO:0000256" key="6">
    <source>
        <dbReference type="RuleBase" id="RU363076"/>
    </source>
</evidence>
<dbReference type="CDD" id="cd06662">
    <property type="entry name" value="SURF1"/>
    <property type="match status" value="1"/>
</dbReference>
<dbReference type="RefSeq" id="WP_193780650.1">
    <property type="nucleotide sequence ID" value="NZ_JADDOJ010000039.1"/>
</dbReference>
<feature type="transmembrane region" description="Helical" evidence="6">
    <location>
        <begin position="16"/>
        <end position="37"/>
    </location>
</feature>
<dbReference type="PANTHER" id="PTHR23427">
    <property type="entry name" value="SURFEIT LOCUS PROTEIN"/>
    <property type="match status" value="1"/>
</dbReference>
<feature type="transmembrane region" description="Helical" evidence="6">
    <location>
        <begin position="219"/>
        <end position="241"/>
    </location>
</feature>
<evidence type="ECO:0000256" key="3">
    <source>
        <dbReference type="ARBA" id="ARBA00022692"/>
    </source>
</evidence>
<evidence type="ECO:0000313" key="7">
    <source>
        <dbReference type="EMBL" id="MBE7941108.1"/>
    </source>
</evidence>
<keyword evidence="3 6" id="KW-0812">Transmembrane</keyword>
<dbReference type="PROSITE" id="PS50895">
    <property type="entry name" value="SURF1"/>
    <property type="match status" value="1"/>
</dbReference>
<dbReference type="PANTHER" id="PTHR23427:SF2">
    <property type="entry name" value="SURFEIT LOCUS PROTEIN 1"/>
    <property type="match status" value="1"/>
</dbReference>